<name>A0ABD3Q9J5_9STRA</name>
<dbReference type="Proteomes" id="UP001530315">
    <property type="component" value="Unassembled WGS sequence"/>
</dbReference>
<keyword evidence="3" id="KW-1185">Reference proteome</keyword>
<dbReference type="EMBL" id="JALLAZ020000362">
    <property type="protein sequence ID" value="KAL3796992.1"/>
    <property type="molecule type" value="Genomic_DNA"/>
</dbReference>
<proteinExistence type="predicted"/>
<sequence>SLHSNKKGFLNSSSSKKGSSKKLARGDVDNSKLVTEMNEGDAAVAEKKGDTQAEGNNGITEKGLVQKSSNG</sequence>
<organism evidence="2 3">
    <name type="scientific">Stephanodiscus triporus</name>
    <dbReference type="NCBI Taxonomy" id="2934178"/>
    <lineage>
        <taxon>Eukaryota</taxon>
        <taxon>Sar</taxon>
        <taxon>Stramenopiles</taxon>
        <taxon>Ochrophyta</taxon>
        <taxon>Bacillariophyta</taxon>
        <taxon>Coscinodiscophyceae</taxon>
        <taxon>Thalassiosirophycidae</taxon>
        <taxon>Stephanodiscales</taxon>
        <taxon>Stephanodiscaceae</taxon>
        <taxon>Stephanodiscus</taxon>
    </lineage>
</organism>
<dbReference type="AlphaFoldDB" id="A0ABD3Q9J5"/>
<protein>
    <submittedName>
        <fullName evidence="2">Uncharacterized protein</fullName>
    </submittedName>
</protein>
<feature type="non-terminal residue" evidence="2">
    <location>
        <position position="1"/>
    </location>
</feature>
<evidence type="ECO:0000313" key="3">
    <source>
        <dbReference type="Proteomes" id="UP001530315"/>
    </source>
</evidence>
<accession>A0ABD3Q9J5</accession>
<evidence type="ECO:0000256" key="1">
    <source>
        <dbReference type="SAM" id="MobiDB-lite"/>
    </source>
</evidence>
<evidence type="ECO:0000313" key="2">
    <source>
        <dbReference type="EMBL" id="KAL3796992.1"/>
    </source>
</evidence>
<gene>
    <name evidence="2" type="ORF">ACHAW5_002762</name>
</gene>
<comment type="caution">
    <text evidence="2">The sequence shown here is derived from an EMBL/GenBank/DDBJ whole genome shotgun (WGS) entry which is preliminary data.</text>
</comment>
<reference evidence="2 3" key="1">
    <citation type="submission" date="2024-10" db="EMBL/GenBank/DDBJ databases">
        <title>Updated reference genomes for cyclostephanoid diatoms.</title>
        <authorList>
            <person name="Roberts W.R."/>
            <person name="Alverson A.J."/>
        </authorList>
    </citation>
    <scope>NUCLEOTIDE SEQUENCE [LARGE SCALE GENOMIC DNA]</scope>
    <source>
        <strain evidence="2 3">AJA276-08</strain>
    </source>
</reference>
<feature type="compositionally biased region" description="Low complexity" evidence="1">
    <location>
        <begin position="7"/>
        <end position="17"/>
    </location>
</feature>
<feature type="region of interest" description="Disordered" evidence="1">
    <location>
        <begin position="1"/>
        <end position="71"/>
    </location>
</feature>